<evidence type="ECO:0000313" key="1">
    <source>
        <dbReference type="EMBL" id="KAK9320712.1"/>
    </source>
</evidence>
<dbReference type="EMBL" id="MU970119">
    <property type="protein sequence ID" value="KAK9320712.1"/>
    <property type="molecule type" value="Genomic_DNA"/>
</dbReference>
<reference evidence="2" key="1">
    <citation type="journal article" date="2024" name="Front. Bioeng. Biotechnol.">
        <title>Genome-scale model development and genomic sequencing of the oleaginous clade Lipomyces.</title>
        <authorList>
            <person name="Czajka J.J."/>
            <person name="Han Y."/>
            <person name="Kim J."/>
            <person name="Mondo S.J."/>
            <person name="Hofstad B.A."/>
            <person name="Robles A."/>
            <person name="Haridas S."/>
            <person name="Riley R."/>
            <person name="LaButti K."/>
            <person name="Pangilinan J."/>
            <person name="Andreopoulos W."/>
            <person name="Lipzen A."/>
            <person name="Yan J."/>
            <person name="Wang M."/>
            <person name="Ng V."/>
            <person name="Grigoriev I.V."/>
            <person name="Spatafora J.W."/>
            <person name="Magnuson J.K."/>
            <person name="Baker S.E."/>
            <person name="Pomraning K.R."/>
        </authorList>
    </citation>
    <scope>NUCLEOTIDE SEQUENCE [LARGE SCALE GENOMIC DNA]</scope>
    <source>
        <strain evidence="2">CBS 10300</strain>
    </source>
</reference>
<protein>
    <submittedName>
        <fullName evidence="1">Uncharacterized protein</fullName>
    </submittedName>
</protein>
<name>A0ACC3TIM4_9ASCO</name>
<evidence type="ECO:0000313" key="2">
    <source>
        <dbReference type="Proteomes" id="UP001489719"/>
    </source>
</evidence>
<dbReference type="Proteomes" id="UP001489719">
    <property type="component" value="Unassembled WGS sequence"/>
</dbReference>
<organism evidence="1 2">
    <name type="scientific">Lipomyces orientalis</name>
    <dbReference type="NCBI Taxonomy" id="1233043"/>
    <lineage>
        <taxon>Eukaryota</taxon>
        <taxon>Fungi</taxon>
        <taxon>Dikarya</taxon>
        <taxon>Ascomycota</taxon>
        <taxon>Saccharomycotina</taxon>
        <taxon>Lipomycetes</taxon>
        <taxon>Lipomycetales</taxon>
        <taxon>Lipomycetaceae</taxon>
        <taxon>Lipomyces</taxon>
    </lineage>
</organism>
<accession>A0ACC3TIM4</accession>
<comment type="caution">
    <text evidence="1">The sequence shown here is derived from an EMBL/GenBank/DDBJ whole genome shotgun (WGS) entry which is preliminary data.</text>
</comment>
<gene>
    <name evidence="1" type="ORF">V1517DRAFT_328631</name>
</gene>
<sequence>MYLMGPCSTDNLSFTLVRLKQIMPASMETSVSTYSNTLLPREPALLNFDVLARAPPIGANPRLSRLWNPFISRGARIIEADDIQPQVAVAVLCRFDRRVSSRAGCLAFDNVFSSLRNGERVSVVLAGGCFRARILVCAMDEPIVLIESSRKLPALVAGEPIALVNGWFSVFAEIGFWSLGRGEKMCVSGSVVAVCDWTEPA</sequence>
<proteinExistence type="predicted"/>
<keyword evidence="2" id="KW-1185">Reference proteome</keyword>